<gene>
    <name evidence="9" type="ORF">GQF63_04655</name>
</gene>
<sequence length="685" mass="78200">MVSPLVSLSFKSLAFVRLLVPFMLGIALSYWGILSDTSLVFLLAMLAVVLLLLQTIGKRLPRELVYFLLIFLLGAWHGLAQLRPSVLGQVEGRASWISLIESMPIERRNTWQLQVRILGYYQNDSLHVFRRTPKLLAHYHKNKSMELEAPCQWQMADTLIIWGKPQALSPAKNPKAFNYAAYLKRQGISAQLWFGPGSFQHKKGTANWPFTAFRATQQQQLFQKLQRYLKEPKHAAIAAAFSIGYRSDLDPATLQTFISTGTIHILSVSGMHVALLCLFINFLLKPLDLLPAGKSYRYVLSMALVWLFAWLCGLAAPVLRASLMYSFWLLGRWLCKDQQGLNILACTAFLLLLFDPLLLFDIGFQLSYLAVLGIMLGYPLAKQLYFPKTYVLQQVVAIASISMSAQLSTCLLLLYYFQQFPTYFLLGNLWMNLPASIILIVALLLMGSPFEGLNTWLGLVLDKSIAYSLQGLRWLEGLPMANVQGIYVNAGQLLLGYCLLFLILMAIRFRSARLWNGSMLLALGLLVWMQVSHLERKQTVACKVYQVGKELAVSWIDQGRVQLFSSYDSLQQVNLRFSTWADLGQYAQVRDIHFTQVPKERNVILQLGSQKRMLICNERCSYSQPVDWVLLRHNARWKEQDLPRACILLDGSNSNLYIQESIQKLTRLNRSYYLLKDNFAYVWKR</sequence>
<proteinExistence type="predicted"/>
<dbReference type="RefSeq" id="WP_160367952.1">
    <property type="nucleotide sequence ID" value="NZ_WSQA01000003.1"/>
</dbReference>
<keyword evidence="2" id="KW-1003">Cell membrane</keyword>
<dbReference type="OrthoDB" id="9761531at2"/>
<feature type="transmembrane region" description="Helical" evidence="6">
    <location>
        <begin position="514"/>
        <end position="531"/>
    </location>
</feature>
<organism evidence="9 10">
    <name type="scientific">Sphingobacterium humi</name>
    <dbReference type="NCBI Taxonomy" id="1796905"/>
    <lineage>
        <taxon>Bacteria</taxon>
        <taxon>Pseudomonadati</taxon>
        <taxon>Bacteroidota</taxon>
        <taxon>Sphingobacteriia</taxon>
        <taxon>Sphingobacteriales</taxon>
        <taxon>Sphingobacteriaceae</taxon>
        <taxon>Sphingobacterium</taxon>
    </lineage>
</organism>
<keyword evidence="10" id="KW-1185">Reference proteome</keyword>
<evidence type="ECO:0000259" key="7">
    <source>
        <dbReference type="Pfam" id="PF03772"/>
    </source>
</evidence>
<feature type="transmembrane region" description="Helical" evidence="6">
    <location>
        <begin position="486"/>
        <end position="507"/>
    </location>
</feature>
<protein>
    <submittedName>
        <fullName evidence="9">DUF4131 domain-containing protein</fullName>
    </submittedName>
</protein>
<feature type="transmembrane region" description="Helical" evidence="6">
    <location>
        <begin position="39"/>
        <end position="57"/>
    </location>
</feature>
<evidence type="ECO:0000256" key="4">
    <source>
        <dbReference type="ARBA" id="ARBA00022989"/>
    </source>
</evidence>
<accession>A0A6N8KW37</accession>
<feature type="domain" description="DUF4131" evidence="8">
    <location>
        <begin position="40"/>
        <end position="194"/>
    </location>
</feature>
<evidence type="ECO:0000256" key="3">
    <source>
        <dbReference type="ARBA" id="ARBA00022692"/>
    </source>
</evidence>
<dbReference type="Proteomes" id="UP000435036">
    <property type="component" value="Unassembled WGS sequence"/>
</dbReference>
<feature type="transmembrane region" description="Helical" evidence="6">
    <location>
        <begin position="391"/>
        <end position="417"/>
    </location>
</feature>
<dbReference type="GO" id="GO:0005886">
    <property type="term" value="C:plasma membrane"/>
    <property type="evidence" value="ECO:0007669"/>
    <property type="project" value="UniProtKB-SubCell"/>
</dbReference>
<evidence type="ECO:0000313" key="10">
    <source>
        <dbReference type="Proteomes" id="UP000435036"/>
    </source>
</evidence>
<comment type="caution">
    <text evidence="9">The sequence shown here is derived from an EMBL/GenBank/DDBJ whole genome shotgun (WGS) entry which is preliminary data.</text>
</comment>
<evidence type="ECO:0000256" key="1">
    <source>
        <dbReference type="ARBA" id="ARBA00004651"/>
    </source>
</evidence>
<feature type="transmembrane region" description="Helical" evidence="6">
    <location>
        <begin position="366"/>
        <end position="385"/>
    </location>
</feature>
<dbReference type="NCBIfam" id="TIGR00360">
    <property type="entry name" value="ComEC_N-term"/>
    <property type="match status" value="1"/>
</dbReference>
<feature type="transmembrane region" description="Helical" evidence="6">
    <location>
        <begin position="339"/>
        <end position="359"/>
    </location>
</feature>
<comment type="subcellular location">
    <subcellularLocation>
        <location evidence="1">Cell membrane</location>
        <topology evidence="1">Multi-pass membrane protein</topology>
    </subcellularLocation>
</comment>
<dbReference type="PANTHER" id="PTHR30619">
    <property type="entry name" value="DNA INTERNALIZATION/COMPETENCE PROTEIN COMEC/REC2"/>
    <property type="match status" value="1"/>
</dbReference>
<evidence type="ECO:0000256" key="6">
    <source>
        <dbReference type="SAM" id="Phobius"/>
    </source>
</evidence>
<keyword evidence="4 6" id="KW-1133">Transmembrane helix</keyword>
<dbReference type="PANTHER" id="PTHR30619:SF1">
    <property type="entry name" value="RECOMBINATION PROTEIN 2"/>
    <property type="match status" value="1"/>
</dbReference>
<feature type="transmembrane region" description="Helical" evidence="6">
    <location>
        <begin position="64"/>
        <end position="82"/>
    </location>
</feature>
<name>A0A6N8KW37_9SPHI</name>
<evidence type="ECO:0000313" key="9">
    <source>
        <dbReference type="EMBL" id="MVZ61306.1"/>
    </source>
</evidence>
<dbReference type="Pfam" id="PF13567">
    <property type="entry name" value="DUF4131"/>
    <property type="match status" value="1"/>
</dbReference>
<feature type="transmembrane region" description="Helical" evidence="6">
    <location>
        <begin position="429"/>
        <end position="450"/>
    </location>
</feature>
<dbReference type="InterPro" id="IPR004477">
    <property type="entry name" value="ComEC_N"/>
</dbReference>
<dbReference type="AlphaFoldDB" id="A0A6N8KW37"/>
<dbReference type="Pfam" id="PF03772">
    <property type="entry name" value="Competence"/>
    <property type="match status" value="1"/>
</dbReference>
<feature type="domain" description="ComEC/Rec2-related protein" evidence="7">
    <location>
        <begin position="243"/>
        <end position="508"/>
    </location>
</feature>
<reference evidence="9 10" key="1">
    <citation type="submission" date="2019-12" db="EMBL/GenBank/DDBJ databases">
        <authorList>
            <person name="Dong K."/>
        </authorList>
    </citation>
    <scope>NUCLEOTIDE SEQUENCE [LARGE SCALE GENOMIC DNA]</scope>
    <source>
        <strain evidence="9 10">JCM 31225</strain>
    </source>
</reference>
<evidence type="ECO:0000259" key="8">
    <source>
        <dbReference type="Pfam" id="PF13567"/>
    </source>
</evidence>
<dbReference type="EMBL" id="WSQA01000003">
    <property type="protein sequence ID" value="MVZ61306.1"/>
    <property type="molecule type" value="Genomic_DNA"/>
</dbReference>
<feature type="transmembrane region" description="Helical" evidence="6">
    <location>
        <begin position="296"/>
        <end position="319"/>
    </location>
</feature>
<feature type="transmembrane region" description="Helical" evidence="6">
    <location>
        <begin position="263"/>
        <end position="284"/>
    </location>
</feature>
<feature type="transmembrane region" description="Helical" evidence="6">
    <location>
        <begin position="12"/>
        <end position="33"/>
    </location>
</feature>
<dbReference type="InterPro" id="IPR025405">
    <property type="entry name" value="DUF4131"/>
</dbReference>
<evidence type="ECO:0000256" key="2">
    <source>
        <dbReference type="ARBA" id="ARBA00022475"/>
    </source>
</evidence>
<evidence type="ECO:0000256" key="5">
    <source>
        <dbReference type="ARBA" id="ARBA00023136"/>
    </source>
</evidence>
<keyword evidence="3 6" id="KW-0812">Transmembrane</keyword>
<dbReference type="InterPro" id="IPR052159">
    <property type="entry name" value="Competence_DNA_uptake"/>
</dbReference>
<keyword evidence="5 6" id="KW-0472">Membrane</keyword>